<accession>A0A0K3AR26</accession>
<evidence type="ECO:0000313" key="2">
    <source>
        <dbReference type="Proteomes" id="UP000002899"/>
    </source>
</evidence>
<dbReference type="InterPro" id="IPR036322">
    <property type="entry name" value="WD40_repeat_dom_sf"/>
</dbReference>
<reference evidence="1 2" key="2">
    <citation type="journal article" date="2013" name="PLoS ONE">
        <title>Whole genome mapping and re-organization of the nuclear and mitochondrial genomes of Babesia microti isolates.</title>
        <authorList>
            <person name="Cornillot E."/>
            <person name="Dassouli A."/>
            <person name="Garg A."/>
            <person name="Pachikara N."/>
            <person name="Randazzo S."/>
            <person name="Depoix D."/>
            <person name="Carcy B."/>
            <person name="Delbecq S."/>
            <person name="Frutos R."/>
            <person name="Silva J.C."/>
            <person name="Sutton R."/>
            <person name="Krause P.J."/>
            <person name="Mamoun C.B."/>
        </authorList>
    </citation>
    <scope>NUCLEOTIDE SEQUENCE [LARGE SCALE GENOMIC DNA]</scope>
    <source>
        <strain evidence="1 2">RI</strain>
    </source>
</reference>
<dbReference type="SMART" id="SM00320">
    <property type="entry name" value="WD40"/>
    <property type="match status" value="2"/>
</dbReference>
<dbReference type="SUPFAM" id="SSF50978">
    <property type="entry name" value="WD40 repeat-like"/>
    <property type="match status" value="1"/>
</dbReference>
<dbReference type="PANTHER" id="PTHR16038:SF4">
    <property type="entry name" value="WD REPEAT-CONTAINING PROTEIN 74"/>
    <property type="match status" value="1"/>
</dbReference>
<reference evidence="1 2" key="1">
    <citation type="journal article" date="2012" name="Nucleic Acids Res.">
        <title>Sequencing of the smallest Apicomplexan genome from the human pathogen Babesia microti.</title>
        <authorList>
            <person name="Cornillot E."/>
            <person name="Hadj-Kaddour K."/>
            <person name="Dassouli A."/>
            <person name="Noel B."/>
            <person name="Ranwez V."/>
            <person name="Vacherie B."/>
            <person name="Augagneur Y."/>
            <person name="Bres V."/>
            <person name="Duclos A."/>
            <person name="Randazzo S."/>
            <person name="Carcy B."/>
            <person name="Debierre-Grockiego F."/>
            <person name="Delbecq S."/>
            <person name="Moubri-Menage K."/>
            <person name="Shams-Eldin H."/>
            <person name="Usmani-Brown S."/>
            <person name="Bringaud F."/>
            <person name="Wincker P."/>
            <person name="Vivares C.P."/>
            <person name="Schwarz R.T."/>
            <person name="Schetters T.P."/>
            <person name="Krause P.J."/>
            <person name="Gorenflot A."/>
            <person name="Berry V."/>
            <person name="Barbe V."/>
            <person name="Ben Mamoun C."/>
        </authorList>
    </citation>
    <scope>NUCLEOTIDE SEQUENCE [LARGE SCALE GENOMIC DNA]</scope>
    <source>
        <strain evidence="1 2">RI</strain>
    </source>
</reference>
<dbReference type="Proteomes" id="UP000002899">
    <property type="component" value="Chromosome III"/>
</dbReference>
<dbReference type="EMBL" id="LN871598">
    <property type="protein sequence ID" value="CTQ41088.1"/>
    <property type="molecule type" value="Genomic_DNA"/>
</dbReference>
<dbReference type="RefSeq" id="XP_012649099.1">
    <property type="nucleotide sequence ID" value="XM_012793645.1"/>
</dbReference>
<organism evidence="1 2">
    <name type="scientific">Babesia microti (strain RI)</name>
    <dbReference type="NCBI Taxonomy" id="1133968"/>
    <lineage>
        <taxon>Eukaryota</taxon>
        <taxon>Sar</taxon>
        <taxon>Alveolata</taxon>
        <taxon>Apicomplexa</taxon>
        <taxon>Aconoidasida</taxon>
        <taxon>Piroplasmida</taxon>
        <taxon>Babesiidae</taxon>
        <taxon>Babesia</taxon>
    </lineage>
</organism>
<sequence>MVFISLDNLGNIKAVASTATNGLNVITRSKVDLDPANKPLSACWLIGSNLFAVGRRNGIIDIWSISDSLALRAKSVVSEPVIALGTCDNRLIAVGAATNIYVMDPFSIAKSCVKCHVKRENCACKGEEKADYFPMLQKIPHQSTISCASFSKIAPLIAIVSNSIPTLVDVRSGDVLWRAKSRKSSLLKLQRSTKINCICFLDAINQNVVAVGYGDGSIVIYDARIQKRPVFEFILGDKRSKGDKKEKFFKRLHEFDLSSRFPKIMSLDRDAPLRPIVTVNLIGKLPQISTIAECNYSDGCDIIVTDSVGNISRVAILTGSLLIKELKVTGEMDESKIWDTLIKARKLVKSAKTNDAPVAHAKSGPQFGAKVVSNYQPHRGAVVNVAVGDTEFVTASLDQTCAVYNVEANKMKQQIHLLEKQSLVLLV</sequence>
<dbReference type="OrthoDB" id="2305498at2759"/>
<dbReference type="GO" id="GO:0005730">
    <property type="term" value="C:nucleolus"/>
    <property type="evidence" value="ECO:0007669"/>
    <property type="project" value="InterPro"/>
</dbReference>
<dbReference type="Gene3D" id="2.130.10.10">
    <property type="entry name" value="YVTN repeat-like/Quinoprotein amine dehydrogenase"/>
    <property type="match status" value="1"/>
</dbReference>
<evidence type="ECO:0000313" key="1">
    <source>
        <dbReference type="EMBL" id="CTQ41088.1"/>
    </source>
</evidence>
<keyword evidence="2" id="KW-1185">Reference proteome</keyword>
<dbReference type="GO" id="GO:0030687">
    <property type="term" value="C:preribosome, large subunit precursor"/>
    <property type="evidence" value="ECO:0007669"/>
    <property type="project" value="TreeGrafter"/>
</dbReference>
<dbReference type="KEGG" id="bmic:BMR1_03g02440"/>
<proteinExistence type="predicted"/>
<dbReference type="AlphaFoldDB" id="A0A0K3AR26"/>
<dbReference type="GeneID" id="24425130"/>
<protein>
    <submittedName>
        <fullName evidence="1">Uncharacterized protein</fullName>
    </submittedName>
</protein>
<dbReference type="GO" id="GO:0042273">
    <property type="term" value="P:ribosomal large subunit biogenesis"/>
    <property type="evidence" value="ECO:0007669"/>
    <property type="project" value="InterPro"/>
</dbReference>
<dbReference type="PANTHER" id="PTHR16038">
    <property type="entry name" value="NOP SEVEN ASSOCIATED PROTEIN 1"/>
    <property type="match status" value="1"/>
</dbReference>
<dbReference type="InterPro" id="IPR037379">
    <property type="entry name" value="WDR74/Nsa1"/>
</dbReference>
<dbReference type="InterPro" id="IPR015943">
    <property type="entry name" value="WD40/YVTN_repeat-like_dom_sf"/>
</dbReference>
<dbReference type="VEuPathDB" id="PiroplasmaDB:BMR1_03g02440"/>
<reference evidence="1 2" key="3">
    <citation type="journal article" date="2016" name="Sci. Rep.">
        <title>Genome-wide diversity and gene expression profiling of Babesia microti isolates identify polymorphic genes that mediate host-pathogen interactions.</title>
        <authorList>
            <person name="Silva J.C."/>
            <person name="Cornillot E."/>
            <person name="McCracken C."/>
            <person name="Usmani-Brown S."/>
            <person name="Dwivedi A."/>
            <person name="Ifeonu O.O."/>
            <person name="Crabtree J."/>
            <person name="Gotia H.T."/>
            <person name="Virji A.Z."/>
            <person name="Reynes C."/>
            <person name="Colinge J."/>
            <person name="Kumar V."/>
            <person name="Lawres L."/>
            <person name="Pazzi J.E."/>
            <person name="Pablo J.V."/>
            <person name="Hung C."/>
            <person name="Brancato J."/>
            <person name="Kumari P."/>
            <person name="Orvis J."/>
            <person name="Tretina K."/>
            <person name="Chibucos M."/>
            <person name="Ott S."/>
            <person name="Sadzewicz L."/>
            <person name="Sengamalay N."/>
            <person name="Shetty A.C."/>
            <person name="Su Q."/>
            <person name="Tallon L."/>
            <person name="Fraser C.M."/>
            <person name="Frutos R."/>
            <person name="Molina D.M."/>
            <person name="Krause P.J."/>
            <person name="Ben Mamoun C."/>
        </authorList>
    </citation>
    <scope>NUCLEOTIDE SEQUENCE [LARGE SCALE GENOMIC DNA]</scope>
    <source>
        <strain evidence="1 2">RI</strain>
    </source>
</reference>
<name>A0A0K3AR26_BABMR</name>
<dbReference type="InterPro" id="IPR001680">
    <property type="entry name" value="WD40_rpt"/>
</dbReference>